<evidence type="ECO:0000256" key="1">
    <source>
        <dbReference type="ARBA" id="ARBA00022723"/>
    </source>
</evidence>
<keyword evidence="1" id="KW-0479">Metal-binding</keyword>
<evidence type="ECO:0000256" key="4">
    <source>
        <dbReference type="RuleBase" id="RU003465"/>
    </source>
</evidence>
<gene>
    <name evidence="6" type="primary">PDP1</name>
    <name evidence="6" type="ORF">Anas_11351</name>
</gene>
<comment type="similarity">
    <text evidence="4">Belongs to the PP2C family.</text>
</comment>
<dbReference type="InterPro" id="IPR001932">
    <property type="entry name" value="PPM-type_phosphatase-like_dom"/>
</dbReference>
<dbReference type="PANTHER" id="PTHR13832:SF792">
    <property type="entry name" value="GM14286P"/>
    <property type="match status" value="1"/>
</dbReference>
<dbReference type="OrthoDB" id="420076at2759"/>
<evidence type="ECO:0000313" key="7">
    <source>
        <dbReference type="Proteomes" id="UP000326759"/>
    </source>
</evidence>
<dbReference type="Pfam" id="PF00481">
    <property type="entry name" value="PP2C"/>
    <property type="match status" value="1"/>
</dbReference>
<dbReference type="GO" id="GO:0046872">
    <property type="term" value="F:metal ion binding"/>
    <property type="evidence" value="ECO:0007669"/>
    <property type="project" value="UniProtKB-KW"/>
</dbReference>
<dbReference type="AlphaFoldDB" id="A0A5N5TCC1"/>
<comment type="caution">
    <text evidence="6">The sequence shown here is derived from an EMBL/GenBank/DDBJ whole genome shotgun (WGS) entry which is preliminary data.</text>
</comment>
<feature type="domain" description="PPM-type phosphatase" evidence="5">
    <location>
        <begin position="34"/>
        <end position="439"/>
    </location>
</feature>
<dbReference type="Gene3D" id="3.60.40.10">
    <property type="entry name" value="PPM-type phosphatase domain"/>
    <property type="match status" value="1"/>
</dbReference>
<dbReference type="PROSITE" id="PS01032">
    <property type="entry name" value="PPM_1"/>
    <property type="match status" value="1"/>
</dbReference>
<proteinExistence type="inferred from homology"/>
<dbReference type="CDD" id="cd00143">
    <property type="entry name" value="PP2Cc"/>
    <property type="match status" value="1"/>
</dbReference>
<dbReference type="InterPro" id="IPR000222">
    <property type="entry name" value="PP2C_BS"/>
</dbReference>
<evidence type="ECO:0000259" key="5">
    <source>
        <dbReference type="PROSITE" id="PS51746"/>
    </source>
</evidence>
<dbReference type="SUPFAM" id="SSF81606">
    <property type="entry name" value="PP2C-like"/>
    <property type="match status" value="1"/>
</dbReference>
<dbReference type="PROSITE" id="PS51746">
    <property type="entry name" value="PPM_2"/>
    <property type="match status" value="1"/>
</dbReference>
<dbReference type="InterPro" id="IPR015655">
    <property type="entry name" value="PP2C"/>
</dbReference>
<name>A0A5N5TCC1_9CRUS</name>
<keyword evidence="3 4" id="KW-0904">Protein phosphatase</keyword>
<keyword evidence="6" id="KW-0670">Pyruvate</keyword>
<dbReference type="Proteomes" id="UP000326759">
    <property type="component" value="Unassembled WGS sequence"/>
</dbReference>
<dbReference type="PANTHER" id="PTHR13832">
    <property type="entry name" value="PROTEIN PHOSPHATASE 2C"/>
    <property type="match status" value="1"/>
</dbReference>
<evidence type="ECO:0000256" key="2">
    <source>
        <dbReference type="ARBA" id="ARBA00022801"/>
    </source>
</evidence>
<protein>
    <submittedName>
        <fullName evidence="6">[Pyruvate dehydrogenase [acetyl-transferring]]-phosphatase 1, mitochondrial</fullName>
    </submittedName>
</protein>
<dbReference type="SMART" id="SM00332">
    <property type="entry name" value="PP2Cc"/>
    <property type="match status" value="1"/>
</dbReference>
<feature type="non-terminal residue" evidence="6">
    <location>
        <position position="1"/>
    </location>
</feature>
<dbReference type="EMBL" id="SEYY01004339">
    <property type="protein sequence ID" value="KAB7503829.1"/>
    <property type="molecule type" value="Genomic_DNA"/>
</dbReference>
<keyword evidence="7" id="KW-1185">Reference proteome</keyword>
<keyword evidence="2 4" id="KW-0378">Hydrolase</keyword>
<dbReference type="InterPro" id="IPR036457">
    <property type="entry name" value="PPM-type-like_dom_sf"/>
</dbReference>
<evidence type="ECO:0000313" key="6">
    <source>
        <dbReference type="EMBL" id="KAB7503829.1"/>
    </source>
</evidence>
<reference evidence="6 7" key="1">
    <citation type="journal article" date="2019" name="PLoS Biol.">
        <title>Sex chromosomes control vertical transmission of feminizing Wolbachia symbionts in an isopod.</title>
        <authorList>
            <person name="Becking T."/>
            <person name="Chebbi M.A."/>
            <person name="Giraud I."/>
            <person name="Moumen B."/>
            <person name="Laverre T."/>
            <person name="Caubet Y."/>
            <person name="Peccoud J."/>
            <person name="Gilbert C."/>
            <person name="Cordaux R."/>
        </authorList>
    </citation>
    <scope>NUCLEOTIDE SEQUENCE [LARGE SCALE GENOMIC DNA]</scope>
    <source>
        <strain evidence="6">ANa2</strain>
        <tissue evidence="6">Whole body excluding digestive tract and cuticle</tissue>
    </source>
</reference>
<organism evidence="6 7">
    <name type="scientific">Armadillidium nasatum</name>
    <dbReference type="NCBI Taxonomy" id="96803"/>
    <lineage>
        <taxon>Eukaryota</taxon>
        <taxon>Metazoa</taxon>
        <taxon>Ecdysozoa</taxon>
        <taxon>Arthropoda</taxon>
        <taxon>Crustacea</taxon>
        <taxon>Multicrustacea</taxon>
        <taxon>Malacostraca</taxon>
        <taxon>Eumalacostraca</taxon>
        <taxon>Peracarida</taxon>
        <taxon>Isopoda</taxon>
        <taxon>Oniscidea</taxon>
        <taxon>Crinocheta</taxon>
        <taxon>Armadillidiidae</taxon>
        <taxon>Armadillidium</taxon>
    </lineage>
</organism>
<sequence length="451" mass="50876">VSEILTHNEQTLQLREENEIGFGEAFVNPSMHAIASADSNQLASNTPIEDKLAVSRCLLTSGFLFGVFDGHGGPECSQVVSKRLFDYIAASLLPRAELRRIISEFEEGRMVKLTKVFNDTTEFIPELQRIYDSSFLKWCNHLLNDSASDFSMDDALTSSFLQLDNDISNEVLENKNSPIYPTLLSVALSGSVACVAHIDGPHVHIANTGDCGALIGEVAEESHGGWVVNRLTKDHNWENLTEVKRILSEHPESERDTIIFNQRLLGTLMPFRAFGDVRFKWDRALQMEIFQSVSAIDMSFLRNCHTPPYLTAKPEVSYHRLKPHEKFMILASDGLWESMNALDIVNLVGEYMSGRQTLQPVRLPRRNVSLGEVSRLLKKRQDGLRLKPSDTNASTHLIRHCIGGTDEGVDHLRLSHSLTLSPDVRRYFRDDISIHVIFFDTNFLRVCPVEL</sequence>
<accession>A0A5N5TCC1</accession>
<evidence type="ECO:0000256" key="3">
    <source>
        <dbReference type="ARBA" id="ARBA00022912"/>
    </source>
</evidence>
<dbReference type="GO" id="GO:0004741">
    <property type="term" value="F:[pyruvate dehydrogenase (acetyl-transferring)]-phosphatase activity"/>
    <property type="evidence" value="ECO:0007669"/>
    <property type="project" value="TreeGrafter"/>
</dbReference>
<dbReference type="GO" id="GO:0005739">
    <property type="term" value="C:mitochondrion"/>
    <property type="evidence" value="ECO:0007669"/>
    <property type="project" value="TreeGrafter"/>
</dbReference>